<comment type="catalytic activity">
    <reaction evidence="9">
        <text>1D-myo-inositol 1,3,4,5,6-pentakisphosphate + ATP = 1D-myo-inositol hexakisphosphate + ADP + H(+)</text>
        <dbReference type="Rhea" id="RHEA:20313"/>
        <dbReference type="ChEBI" id="CHEBI:15378"/>
        <dbReference type="ChEBI" id="CHEBI:30616"/>
        <dbReference type="ChEBI" id="CHEBI:57733"/>
        <dbReference type="ChEBI" id="CHEBI:58130"/>
        <dbReference type="ChEBI" id="CHEBI:456216"/>
        <dbReference type="EC" id="2.7.1.158"/>
    </reaction>
</comment>
<reference evidence="10" key="1">
    <citation type="submission" date="2023-03" db="EMBL/GenBank/DDBJ databases">
        <title>Emydomyces testavorans Genome Sequence.</title>
        <authorList>
            <person name="Hoyer L."/>
        </authorList>
    </citation>
    <scope>NUCLEOTIDE SEQUENCE</scope>
    <source>
        <strain evidence="10">16-2883</strain>
    </source>
</reference>
<dbReference type="GO" id="GO:0032958">
    <property type="term" value="P:inositol phosphate biosynthetic process"/>
    <property type="evidence" value="ECO:0007669"/>
    <property type="project" value="TreeGrafter"/>
</dbReference>
<evidence type="ECO:0000256" key="9">
    <source>
        <dbReference type="RuleBase" id="RU364126"/>
    </source>
</evidence>
<evidence type="ECO:0000256" key="8">
    <source>
        <dbReference type="ARBA" id="ARBA00022840"/>
    </source>
</evidence>
<evidence type="ECO:0000313" key="11">
    <source>
        <dbReference type="Proteomes" id="UP001219355"/>
    </source>
</evidence>
<dbReference type="AlphaFoldDB" id="A0AAF0IMI1"/>
<comment type="domain">
    <text evidence="9">The EXKPK motif is conserved in inositol-pentakisphosphate 2-kinases of both family 1 and 2.</text>
</comment>
<dbReference type="GO" id="GO:0035299">
    <property type="term" value="F:inositol-1,3,4,5,6-pentakisphosphate 2-kinase activity"/>
    <property type="evidence" value="ECO:0007669"/>
    <property type="project" value="UniProtKB-EC"/>
</dbReference>
<gene>
    <name evidence="10" type="primary">IPK1</name>
    <name evidence="10" type="ORF">PRK78_007245</name>
</gene>
<dbReference type="EC" id="2.7.1.158" evidence="3 9"/>
<dbReference type="Pfam" id="PF06090">
    <property type="entry name" value="Ins_P5_2-kin"/>
    <property type="match status" value="2"/>
</dbReference>
<dbReference type="Proteomes" id="UP001219355">
    <property type="component" value="Chromosome 5"/>
</dbReference>
<evidence type="ECO:0000256" key="7">
    <source>
        <dbReference type="ARBA" id="ARBA00022777"/>
    </source>
</evidence>
<comment type="function">
    <text evidence="9">Phosphorylates Ins(1,3,4,5,6)P5 at position 2 to form Ins(1,2,3,4,5,6)P6 (InsP6 or phytate).</text>
</comment>
<dbReference type="GO" id="GO:0005524">
    <property type="term" value="F:ATP binding"/>
    <property type="evidence" value="ECO:0007669"/>
    <property type="project" value="UniProtKB-KW"/>
</dbReference>
<comment type="function">
    <text evidence="1">Has kinase activity and phosphorylates inositol-1,3,4,5,6-pentakisphosphate (Ins(1,3,4,5,6)P5) to produce 1,2,3,4,5,6-hexakisphosphate (InsP6), also known as phytate.</text>
</comment>
<protein>
    <recommendedName>
        <fullName evidence="4 9">Inositol-pentakisphosphate 2-kinase</fullName>
        <ecNumber evidence="3 9">2.7.1.158</ecNumber>
    </recommendedName>
</protein>
<keyword evidence="6 9" id="KW-0547">Nucleotide-binding</keyword>
<comment type="similarity">
    <text evidence="2">Belongs to the IPK1 type 1 family.</text>
</comment>
<evidence type="ECO:0000256" key="6">
    <source>
        <dbReference type="ARBA" id="ARBA00022741"/>
    </source>
</evidence>
<dbReference type="PANTHER" id="PTHR14456">
    <property type="entry name" value="INOSITOL POLYPHOSPHATE KINASE 1"/>
    <property type="match status" value="1"/>
</dbReference>
<evidence type="ECO:0000256" key="2">
    <source>
        <dbReference type="ARBA" id="ARBA00008305"/>
    </source>
</evidence>
<keyword evidence="11" id="KW-1185">Reference proteome</keyword>
<keyword evidence="7 9" id="KW-0418">Kinase</keyword>
<dbReference type="GO" id="GO:0005634">
    <property type="term" value="C:nucleus"/>
    <property type="evidence" value="ECO:0007669"/>
    <property type="project" value="TreeGrafter"/>
</dbReference>
<proteinExistence type="inferred from homology"/>
<evidence type="ECO:0000256" key="4">
    <source>
        <dbReference type="ARBA" id="ARBA00014846"/>
    </source>
</evidence>
<evidence type="ECO:0000256" key="1">
    <source>
        <dbReference type="ARBA" id="ARBA00003979"/>
    </source>
</evidence>
<dbReference type="PANTHER" id="PTHR14456:SF2">
    <property type="entry name" value="INOSITOL-PENTAKISPHOSPHATE 2-KINASE"/>
    <property type="match status" value="1"/>
</dbReference>
<sequence>MSLPELAADIKLVYLAEGAANIVYRMNISEVASTKREGGTESQHVNYRGKLLRLRKNNESSMPYIETARNFDELFRTLFCDNELVGQELVKLPKSIVSSCNKQLKEDEANGRRPKIRHGVYISIKEPFGLLITDMSPSPESGANLWEFKPKWLLQSPSAPPNAKRCRTCALREMKNDRARQEGEKIRRGFCPLDLVSDDFEDVLRAVKLMKGPEHGRTRVARFLHRNPTLFKLQECQRQMSAVGLPGLQADYRDRAVSMTLRDCTMFVKVPRDETEMPEIRLGDLDFKSGTGGKLEYWRDVETRLIEEGWYDGRGNNDCSLQHHREKPAQTE</sequence>
<keyword evidence="8 9" id="KW-0067">ATP-binding</keyword>
<keyword evidence="5 9" id="KW-0808">Transferase</keyword>
<dbReference type="EMBL" id="CP120631">
    <property type="protein sequence ID" value="WEW61751.1"/>
    <property type="molecule type" value="Genomic_DNA"/>
</dbReference>
<evidence type="ECO:0000313" key="10">
    <source>
        <dbReference type="EMBL" id="WEW61751.1"/>
    </source>
</evidence>
<accession>A0AAF0IMI1</accession>
<evidence type="ECO:0000256" key="3">
    <source>
        <dbReference type="ARBA" id="ARBA00012023"/>
    </source>
</evidence>
<organism evidence="10 11">
    <name type="scientific">Emydomyces testavorans</name>
    <dbReference type="NCBI Taxonomy" id="2070801"/>
    <lineage>
        <taxon>Eukaryota</taxon>
        <taxon>Fungi</taxon>
        <taxon>Dikarya</taxon>
        <taxon>Ascomycota</taxon>
        <taxon>Pezizomycotina</taxon>
        <taxon>Eurotiomycetes</taxon>
        <taxon>Eurotiomycetidae</taxon>
        <taxon>Onygenales</taxon>
        <taxon>Nannizziopsiaceae</taxon>
        <taxon>Emydomyces</taxon>
    </lineage>
</organism>
<name>A0AAF0IMI1_9EURO</name>
<dbReference type="InterPro" id="IPR009286">
    <property type="entry name" value="Ins_P5_2-kin"/>
</dbReference>
<evidence type="ECO:0000256" key="5">
    <source>
        <dbReference type="ARBA" id="ARBA00022679"/>
    </source>
</evidence>